<accession>A0A848MP70</accession>
<protein>
    <submittedName>
        <fullName evidence="1">Uncharacterized protein</fullName>
    </submittedName>
</protein>
<reference evidence="1 2" key="1">
    <citation type="submission" date="2020-01" db="EMBL/GenBank/DDBJ databases">
        <authorList>
            <person name="Lee S.D."/>
        </authorList>
    </citation>
    <scope>NUCLEOTIDE SEQUENCE [LARGE SCALE GENOMIC DNA]</scope>
    <source>
        <strain evidence="1 2">SAP-1</strain>
    </source>
</reference>
<comment type="caution">
    <text evidence="1">The sequence shown here is derived from an EMBL/GenBank/DDBJ whole genome shotgun (WGS) entry which is preliminary data.</text>
</comment>
<proteinExistence type="predicted"/>
<organism evidence="1 2">
    <name type="scientific">Rouxiella aceris</name>
    <dbReference type="NCBI Taxonomy" id="2703884"/>
    <lineage>
        <taxon>Bacteria</taxon>
        <taxon>Pseudomonadati</taxon>
        <taxon>Pseudomonadota</taxon>
        <taxon>Gammaproteobacteria</taxon>
        <taxon>Enterobacterales</taxon>
        <taxon>Yersiniaceae</taxon>
        <taxon>Rouxiella</taxon>
    </lineage>
</organism>
<gene>
    <name evidence="1" type="ORF">GW590_19975</name>
</gene>
<dbReference type="AlphaFoldDB" id="A0A848MP70"/>
<evidence type="ECO:0000313" key="1">
    <source>
        <dbReference type="EMBL" id="NMP29133.1"/>
    </source>
</evidence>
<evidence type="ECO:0000313" key="2">
    <source>
        <dbReference type="Proteomes" id="UP000585363"/>
    </source>
</evidence>
<reference evidence="1 2" key="2">
    <citation type="submission" date="2020-06" db="EMBL/GenBank/DDBJ databases">
        <title>Polyphasic characterization of a Rahnella strain isolated from tree sap.</title>
        <authorList>
            <person name="Kim I.S."/>
        </authorList>
    </citation>
    <scope>NUCLEOTIDE SEQUENCE [LARGE SCALE GENOMIC DNA]</scope>
    <source>
        <strain evidence="1 2">SAP-1</strain>
    </source>
</reference>
<dbReference type="Proteomes" id="UP000585363">
    <property type="component" value="Unassembled WGS sequence"/>
</dbReference>
<sequence length="77" mass="8692">MVYKYEYKGFEVAAQVAESPTTWQVRVDVQKFDNDVVVKAFPPFEESFARSNGVLSAVLHMKKIVEQTIDDYISSGG</sequence>
<name>A0A848MP70_9GAMM</name>
<keyword evidence="2" id="KW-1185">Reference proteome</keyword>
<dbReference type="RefSeq" id="WP_169404848.1">
    <property type="nucleotide sequence ID" value="NZ_JAADJU010000012.1"/>
</dbReference>
<dbReference type="EMBL" id="JAADJU010000012">
    <property type="protein sequence ID" value="NMP29133.1"/>
    <property type="molecule type" value="Genomic_DNA"/>
</dbReference>